<dbReference type="InterPro" id="IPR000086">
    <property type="entry name" value="NUDIX_hydrolase_dom"/>
</dbReference>
<accession>A0A927CPI4</accession>
<name>A0A927CPI4_9BACL</name>
<evidence type="ECO:0000259" key="1">
    <source>
        <dbReference type="PROSITE" id="PS51462"/>
    </source>
</evidence>
<dbReference type="RefSeq" id="WP_190864651.1">
    <property type="nucleotide sequence ID" value="NZ_JACXIY010000027.1"/>
</dbReference>
<dbReference type="Proteomes" id="UP000632125">
    <property type="component" value="Unassembled WGS sequence"/>
</dbReference>
<protein>
    <submittedName>
        <fullName evidence="2">8-oxo-dGTP diphosphatase</fullName>
    </submittedName>
</protein>
<evidence type="ECO:0000313" key="3">
    <source>
        <dbReference type="Proteomes" id="UP000632125"/>
    </source>
</evidence>
<dbReference type="PROSITE" id="PS51462">
    <property type="entry name" value="NUDIX"/>
    <property type="match status" value="1"/>
</dbReference>
<comment type="caution">
    <text evidence="2">The sequence shown here is derived from an EMBL/GenBank/DDBJ whole genome shotgun (WGS) entry which is preliminary data.</text>
</comment>
<keyword evidence="3" id="KW-1185">Reference proteome</keyword>
<organism evidence="2 3">
    <name type="scientific">Paenibacillus arenilitoris</name>
    <dbReference type="NCBI Taxonomy" id="2772299"/>
    <lineage>
        <taxon>Bacteria</taxon>
        <taxon>Bacillati</taxon>
        <taxon>Bacillota</taxon>
        <taxon>Bacilli</taxon>
        <taxon>Bacillales</taxon>
        <taxon>Paenibacillaceae</taxon>
        <taxon>Paenibacillus</taxon>
    </lineage>
</organism>
<dbReference type="PANTHER" id="PTHR43222:SF2">
    <property type="entry name" value="NUDIX HYDROLASE 23, CHLOROPLASTIC"/>
    <property type="match status" value="1"/>
</dbReference>
<feature type="domain" description="Nudix hydrolase" evidence="1">
    <location>
        <begin position="1"/>
        <end position="132"/>
    </location>
</feature>
<dbReference type="Pfam" id="PF00293">
    <property type="entry name" value="NUDIX"/>
    <property type="match status" value="1"/>
</dbReference>
<gene>
    <name evidence="2" type="ORF">IDH41_21370</name>
</gene>
<dbReference type="Gene3D" id="3.90.79.10">
    <property type="entry name" value="Nucleoside Triphosphate Pyrophosphohydrolase"/>
    <property type="match status" value="1"/>
</dbReference>
<sequence length="182" mass="20664">MLKYTICFIRRGEEVLMLNRERPSWMGCWNGIGGKLEPGEQPRASMIRELSEETGIEAYELHFKGMVTWSSSEWPFGGMYAYVAEVSADMPYPTPVKTDEGILDWKKIGWILDEQNVGVASNVPKVLLAMLRDPSCYDHHCVYEGDRLVSYAPRIVRPELEFDDAARDAYFAAYAALQGTPK</sequence>
<evidence type="ECO:0000313" key="2">
    <source>
        <dbReference type="EMBL" id="MBD2871140.1"/>
    </source>
</evidence>
<dbReference type="SUPFAM" id="SSF55811">
    <property type="entry name" value="Nudix"/>
    <property type="match status" value="1"/>
</dbReference>
<proteinExistence type="predicted"/>
<dbReference type="CDD" id="cd18886">
    <property type="entry name" value="NUDIX_MutT_Nudt1"/>
    <property type="match status" value="1"/>
</dbReference>
<reference evidence="2" key="1">
    <citation type="submission" date="2020-09" db="EMBL/GenBank/DDBJ databases">
        <title>A novel bacterium of genus Paenibacillus, isolated from South China Sea.</title>
        <authorList>
            <person name="Huang H."/>
            <person name="Mo K."/>
            <person name="Hu Y."/>
        </authorList>
    </citation>
    <scope>NUCLEOTIDE SEQUENCE</scope>
    <source>
        <strain evidence="2">IB182493</strain>
    </source>
</reference>
<dbReference type="PANTHER" id="PTHR43222">
    <property type="entry name" value="NUDIX HYDROLASE 23"/>
    <property type="match status" value="1"/>
</dbReference>
<dbReference type="AlphaFoldDB" id="A0A927CPI4"/>
<dbReference type="EMBL" id="JACXIY010000027">
    <property type="protein sequence ID" value="MBD2871140.1"/>
    <property type="molecule type" value="Genomic_DNA"/>
</dbReference>
<dbReference type="InterPro" id="IPR015797">
    <property type="entry name" value="NUDIX_hydrolase-like_dom_sf"/>
</dbReference>